<feature type="domain" description="RING-type" evidence="8">
    <location>
        <begin position="126"/>
        <end position="215"/>
    </location>
</feature>
<feature type="signal peptide" evidence="7">
    <location>
        <begin position="1"/>
        <end position="16"/>
    </location>
</feature>
<keyword evidence="11" id="KW-1185">Reference proteome</keyword>
<dbReference type="PANTHER" id="PTHR15710">
    <property type="entry name" value="E3 UBIQUITIN-PROTEIN LIGASE PRAJA"/>
    <property type="match status" value="1"/>
</dbReference>
<keyword evidence="7" id="KW-0732">Signal</keyword>
<feature type="region of interest" description="Disordered" evidence="5">
    <location>
        <begin position="56"/>
        <end position="84"/>
    </location>
</feature>
<evidence type="ECO:0000256" key="3">
    <source>
        <dbReference type="ARBA" id="ARBA00022833"/>
    </source>
</evidence>
<dbReference type="Gene3D" id="3.30.40.10">
    <property type="entry name" value="Zinc/RING finger domain, C3HC4 (zinc finger)"/>
    <property type="match status" value="1"/>
</dbReference>
<dbReference type="PROSITE" id="PS50089">
    <property type="entry name" value="ZF_RING_2"/>
    <property type="match status" value="1"/>
</dbReference>
<dbReference type="InterPro" id="IPR001841">
    <property type="entry name" value="Znf_RING"/>
</dbReference>
<name>A0A5B0RXP9_PUCGR</name>
<keyword evidence="6" id="KW-0812">Transmembrane</keyword>
<feature type="compositionally biased region" description="Polar residues" evidence="5">
    <location>
        <begin position="56"/>
        <end position="81"/>
    </location>
</feature>
<dbReference type="OrthoDB" id="2748580at2759"/>
<evidence type="ECO:0000256" key="2">
    <source>
        <dbReference type="ARBA" id="ARBA00022771"/>
    </source>
</evidence>
<accession>A0A5B0RXP9</accession>
<dbReference type="Pfam" id="PF13639">
    <property type="entry name" value="zf-RING_2"/>
    <property type="match status" value="1"/>
</dbReference>
<keyword evidence="6" id="KW-1133">Transmembrane helix</keyword>
<keyword evidence="3" id="KW-0862">Zinc</keyword>
<proteinExistence type="predicted"/>
<dbReference type="GO" id="GO:0008270">
    <property type="term" value="F:zinc ion binding"/>
    <property type="evidence" value="ECO:0007669"/>
    <property type="project" value="UniProtKB-KW"/>
</dbReference>
<evidence type="ECO:0000259" key="8">
    <source>
        <dbReference type="PROSITE" id="PS50089"/>
    </source>
</evidence>
<evidence type="ECO:0000256" key="5">
    <source>
        <dbReference type="SAM" id="MobiDB-lite"/>
    </source>
</evidence>
<dbReference type="EMBL" id="VDEP01000109">
    <property type="protein sequence ID" value="KAA1130397.1"/>
    <property type="molecule type" value="Genomic_DNA"/>
</dbReference>
<gene>
    <name evidence="9" type="ORF">PGT21_005112</name>
    <name evidence="10" type="ORF">PGTUg99_011064</name>
</gene>
<protein>
    <recommendedName>
        <fullName evidence="8">RING-type domain-containing protein</fullName>
    </recommendedName>
</protein>
<keyword evidence="2 4" id="KW-0863">Zinc-finger</keyword>
<evidence type="ECO:0000313" key="9">
    <source>
        <dbReference type="EMBL" id="KAA1116219.1"/>
    </source>
</evidence>
<dbReference type="GO" id="GO:0061630">
    <property type="term" value="F:ubiquitin protein ligase activity"/>
    <property type="evidence" value="ECO:0007669"/>
    <property type="project" value="TreeGrafter"/>
</dbReference>
<keyword evidence="1" id="KW-0479">Metal-binding</keyword>
<feature type="transmembrane region" description="Helical" evidence="6">
    <location>
        <begin position="251"/>
        <end position="273"/>
    </location>
</feature>
<keyword evidence="6" id="KW-0472">Membrane</keyword>
<evidence type="ECO:0000313" key="11">
    <source>
        <dbReference type="Proteomes" id="UP000324748"/>
    </source>
</evidence>
<feature type="chain" id="PRO_5033849306" description="RING-type domain-containing protein" evidence="7">
    <location>
        <begin position="17"/>
        <end position="282"/>
    </location>
</feature>
<dbReference type="SUPFAM" id="SSF57850">
    <property type="entry name" value="RING/U-box"/>
    <property type="match status" value="1"/>
</dbReference>
<dbReference type="PANTHER" id="PTHR15710:SF243">
    <property type="entry name" value="E3 UBIQUITIN-PROTEIN LIGASE PRAJA-2 ISOFORM X1"/>
    <property type="match status" value="1"/>
</dbReference>
<comment type="caution">
    <text evidence="10">The sequence shown here is derived from an EMBL/GenBank/DDBJ whole genome shotgun (WGS) entry which is preliminary data.</text>
</comment>
<dbReference type="EMBL" id="VSWC01000003">
    <property type="protein sequence ID" value="KAA1116219.1"/>
    <property type="molecule type" value="Genomic_DNA"/>
</dbReference>
<evidence type="ECO:0000256" key="1">
    <source>
        <dbReference type="ARBA" id="ARBA00022723"/>
    </source>
</evidence>
<dbReference type="GO" id="GO:0005737">
    <property type="term" value="C:cytoplasm"/>
    <property type="evidence" value="ECO:0007669"/>
    <property type="project" value="TreeGrafter"/>
</dbReference>
<dbReference type="Proteomes" id="UP000324748">
    <property type="component" value="Unassembled WGS sequence"/>
</dbReference>
<evidence type="ECO:0000256" key="4">
    <source>
        <dbReference type="PROSITE-ProRule" id="PRU00175"/>
    </source>
</evidence>
<evidence type="ECO:0000313" key="12">
    <source>
        <dbReference type="Proteomes" id="UP000325313"/>
    </source>
</evidence>
<organism evidence="10 12">
    <name type="scientific">Puccinia graminis f. sp. tritici</name>
    <dbReference type="NCBI Taxonomy" id="56615"/>
    <lineage>
        <taxon>Eukaryota</taxon>
        <taxon>Fungi</taxon>
        <taxon>Dikarya</taxon>
        <taxon>Basidiomycota</taxon>
        <taxon>Pucciniomycotina</taxon>
        <taxon>Pucciniomycetes</taxon>
        <taxon>Pucciniales</taxon>
        <taxon>Pucciniaceae</taxon>
        <taxon>Puccinia</taxon>
    </lineage>
</organism>
<reference evidence="11 12" key="1">
    <citation type="submission" date="2019-05" db="EMBL/GenBank/DDBJ databases">
        <title>Emergence of the Ug99 lineage of the wheat stem rust pathogen through somatic hybridization.</title>
        <authorList>
            <person name="Li F."/>
            <person name="Upadhyaya N.M."/>
            <person name="Sperschneider J."/>
            <person name="Matny O."/>
            <person name="Nguyen-Phuc H."/>
            <person name="Mago R."/>
            <person name="Raley C."/>
            <person name="Miller M.E."/>
            <person name="Silverstein K.A.T."/>
            <person name="Henningsen E."/>
            <person name="Hirsch C.D."/>
            <person name="Visser B."/>
            <person name="Pretorius Z.A."/>
            <person name="Steffenson B.J."/>
            <person name="Schwessinger B."/>
            <person name="Dodds P.N."/>
            <person name="Figueroa M."/>
        </authorList>
    </citation>
    <scope>NUCLEOTIDE SEQUENCE [LARGE SCALE GENOMIC DNA]</scope>
    <source>
        <strain evidence="9">21-0</strain>
        <strain evidence="10 12">Ug99</strain>
    </source>
</reference>
<sequence>MPYSVLLFLFVGICFGFDGPQEPIRPTLGHLSERARGGDEIPPPAFHSISVEPFSSTGTPHTLSHSGNFDHSPTCVHGSNGSDRDIELQSRANKLPEVTDQRARTSLGSPSTHVIDDESPSMWEACGICFEDFDEAALNHLKQQIPDQPPLGVQQFPDQPALEERQFPDQPIVQEKHISDQNTLEIQQLKCSHIFHKECINKWLSQPGRACPFCRDGLITANSNTHDTVLSVGAGVTDHVMLHDMGLCGTILIRGLFVFVVIMMSVLAIMMILSKRTLLLSN</sequence>
<dbReference type="InterPro" id="IPR013083">
    <property type="entry name" value="Znf_RING/FYVE/PHD"/>
</dbReference>
<evidence type="ECO:0000313" key="10">
    <source>
        <dbReference type="EMBL" id="KAA1130397.1"/>
    </source>
</evidence>
<dbReference type="Proteomes" id="UP000325313">
    <property type="component" value="Unassembled WGS sequence"/>
</dbReference>
<dbReference type="UniPathway" id="UPA00143"/>
<evidence type="ECO:0000256" key="6">
    <source>
        <dbReference type="SAM" id="Phobius"/>
    </source>
</evidence>
<dbReference type="AlphaFoldDB" id="A0A5B0RXP9"/>
<dbReference type="CDD" id="cd16448">
    <property type="entry name" value="RING-H2"/>
    <property type="match status" value="1"/>
</dbReference>
<evidence type="ECO:0000256" key="7">
    <source>
        <dbReference type="SAM" id="SignalP"/>
    </source>
</evidence>
<dbReference type="GO" id="GO:0016567">
    <property type="term" value="P:protein ubiquitination"/>
    <property type="evidence" value="ECO:0007669"/>
    <property type="project" value="UniProtKB-UniPathway"/>
</dbReference>
<dbReference type="SMART" id="SM00184">
    <property type="entry name" value="RING"/>
    <property type="match status" value="1"/>
</dbReference>